<reference evidence="2" key="1">
    <citation type="submission" date="2024-07" db="EMBL/GenBank/DDBJ databases">
        <authorList>
            <person name="fu j."/>
        </authorList>
    </citation>
    <scope>NUCLEOTIDE SEQUENCE</scope>
    <source>
        <strain evidence="2">P10A9</strain>
    </source>
</reference>
<feature type="compositionally biased region" description="Polar residues" evidence="1">
    <location>
        <begin position="47"/>
        <end position="81"/>
    </location>
</feature>
<proteinExistence type="predicted"/>
<dbReference type="KEGG" id="spue:AB5L97_06950"/>
<sequence>MAESIRETGRRRARLTAVAVGATSVFGAGAIAAAVYAPAVVQNISTTGTSQAPATGSDGGSLNSGSQRHQRSQQYQGLQPSQGGGAMGTSSGS</sequence>
<dbReference type="EMBL" id="CP163302">
    <property type="protein sequence ID" value="XDP46738.1"/>
    <property type="molecule type" value="Genomic_DNA"/>
</dbReference>
<gene>
    <name evidence="2" type="ORF">AB5L97_06950</name>
</gene>
<dbReference type="AlphaFoldDB" id="A0AB39L721"/>
<feature type="region of interest" description="Disordered" evidence="1">
    <location>
        <begin position="47"/>
        <end position="93"/>
    </location>
</feature>
<accession>A0AB39L721</accession>
<protein>
    <submittedName>
        <fullName evidence="2">Uncharacterized protein</fullName>
    </submittedName>
</protein>
<name>A0AB39L721_9MICC</name>
<organism evidence="2">
    <name type="scientific">Sinomonas puerhi</name>
    <dbReference type="NCBI Taxonomy" id="3238584"/>
    <lineage>
        <taxon>Bacteria</taxon>
        <taxon>Bacillati</taxon>
        <taxon>Actinomycetota</taxon>
        <taxon>Actinomycetes</taxon>
        <taxon>Micrococcales</taxon>
        <taxon>Micrococcaceae</taxon>
        <taxon>Sinomonas</taxon>
    </lineage>
</organism>
<evidence type="ECO:0000313" key="2">
    <source>
        <dbReference type="EMBL" id="XDP46738.1"/>
    </source>
</evidence>
<evidence type="ECO:0000256" key="1">
    <source>
        <dbReference type="SAM" id="MobiDB-lite"/>
    </source>
</evidence>
<dbReference type="RefSeq" id="WP_369046997.1">
    <property type="nucleotide sequence ID" value="NZ_CP163302.1"/>
</dbReference>